<dbReference type="Proteomes" id="UP000283077">
    <property type="component" value="Unassembled WGS sequence"/>
</dbReference>
<proteinExistence type="predicted"/>
<feature type="domain" description="DUF1543" evidence="1">
    <location>
        <begin position="15"/>
        <end position="64"/>
    </location>
</feature>
<organism evidence="2 3">
    <name type="scientific">Rheinheimera riviphila</name>
    <dbReference type="NCBI Taxonomy" id="1834037"/>
    <lineage>
        <taxon>Bacteria</taxon>
        <taxon>Pseudomonadati</taxon>
        <taxon>Pseudomonadota</taxon>
        <taxon>Gammaproteobacteria</taxon>
        <taxon>Chromatiales</taxon>
        <taxon>Chromatiaceae</taxon>
        <taxon>Rheinheimera</taxon>
    </lineage>
</organism>
<dbReference type="RefSeq" id="WP_127699410.1">
    <property type="nucleotide sequence ID" value="NZ_SACS01000012.1"/>
</dbReference>
<dbReference type="Gene3D" id="3.10.20.10">
    <property type="match status" value="2"/>
</dbReference>
<reference evidence="2 3" key="1">
    <citation type="submission" date="2019-01" db="EMBL/GenBank/DDBJ databases">
        <authorList>
            <person name="Chen W.-M."/>
        </authorList>
    </citation>
    <scope>NUCLEOTIDE SEQUENCE [LARGE SCALE GENOMIC DNA]</scope>
    <source>
        <strain evidence="2 3">KYPC3</strain>
    </source>
</reference>
<gene>
    <name evidence="2" type="ORF">EOE67_12475</name>
</gene>
<dbReference type="OrthoDB" id="850243at2"/>
<evidence type="ECO:0000259" key="1">
    <source>
        <dbReference type="Pfam" id="PF07566"/>
    </source>
</evidence>
<comment type="caution">
    <text evidence="2">The sequence shown here is derived from an EMBL/GenBank/DDBJ whole genome shotgun (WGS) entry which is preliminary data.</text>
</comment>
<evidence type="ECO:0000313" key="3">
    <source>
        <dbReference type="Proteomes" id="UP000283077"/>
    </source>
</evidence>
<keyword evidence="3" id="KW-1185">Reference proteome</keyword>
<name>A0A437QRI5_9GAMM</name>
<dbReference type="InterPro" id="IPR011440">
    <property type="entry name" value="DUF1543"/>
</dbReference>
<accession>A0A437QRI5</accession>
<sequence length="164" mass="18407">MLFVVMLGGKHPKAKIEVHDVVFACGDSLDQIYPQLRQQWFGAPVGMHIDSWLMIDGVAEYQVRFTDVAPGPNEPRLYFINLGGYHPGQFGEDHLYLLVVANDKISAKQQGKAIANNQWQQPHTDNLLDVDDCIPIEQVDGRYIKLIAGPHHGMQLQSDYIVLG</sequence>
<protein>
    <submittedName>
        <fullName evidence="2">DUF1543 domain-containing protein</fullName>
    </submittedName>
</protein>
<evidence type="ECO:0000313" key="2">
    <source>
        <dbReference type="EMBL" id="RVU37118.1"/>
    </source>
</evidence>
<dbReference type="AlphaFoldDB" id="A0A437QRI5"/>
<dbReference type="Pfam" id="PF07566">
    <property type="entry name" value="DUF1543"/>
    <property type="match status" value="1"/>
</dbReference>
<dbReference type="EMBL" id="SACS01000012">
    <property type="protein sequence ID" value="RVU37118.1"/>
    <property type="molecule type" value="Genomic_DNA"/>
</dbReference>